<dbReference type="PROSITE" id="PS50097">
    <property type="entry name" value="BTB"/>
    <property type="match status" value="1"/>
</dbReference>
<dbReference type="AlphaFoldDB" id="A0A8S3REQ0"/>
<feature type="compositionally biased region" description="Pro residues" evidence="2">
    <location>
        <begin position="650"/>
        <end position="660"/>
    </location>
</feature>
<evidence type="ECO:0000256" key="2">
    <source>
        <dbReference type="SAM" id="MobiDB-lite"/>
    </source>
</evidence>
<sequence length="667" mass="75229">METSIPHEYQCRKIASKWQDIVKMSVSGGNLDHNTDMDVLREKGGTELTILLQHSLPGKIFIWRTSSPVLKRCRWAIRRQIIVQDVCLSLNSKSSPKDIVRQNSINATGDDDFGKMRLIDLLLKDEIEDVLLRRLPNIHRATQIFCDRKGRNFTVLQSKPNLCVTDVPSISPSSMIDDCEQLMEEADEFDMIHDVIIKIGGHSWIAHKYILLSRCDYFHKLLAESKKMEDDDTSVITVQGTHPDIFDQLVKFIYTDTCDLLTPGAKFELLKISVESGAEDDFLGKVMDTAVITSPHTTSAFEVLKKKKGHAGKKDEKQVKSTNPVKMLQDLAKKYGIKGLPKRLEAVKCIGGKIDLLPNRFLPKPSIMFDRQREKGLYDVCIQSEDGSMLSCGWVETSNTKSLNLPVTGEVLEILLDYLYTDKSVVITDTDNVELLCNILVVADQMLVVRLKEMCETSLSQLVTFKNVGELLEFSSLYNATQLKSTCQQYIHINLAALMEGRYLDILSDEVIGDLMSYYREQVPVMCRRIITPWDEGPDKAYLEEIAQGPKMEDSFETPTRKSKSKKRRSRNKSMSEEVDKSGSLRQRQISISSDISVKSDDDITEVDMVSSPTEPVFKDITMEDRTNRDKSSPVSITVPPGGSKWGPTPLSPSPGPVWPKSPTVIY</sequence>
<dbReference type="SMART" id="SM00225">
    <property type="entry name" value="BTB"/>
    <property type="match status" value="2"/>
</dbReference>
<evidence type="ECO:0000259" key="3">
    <source>
        <dbReference type="PROSITE" id="PS50097"/>
    </source>
</evidence>
<dbReference type="EMBL" id="CAJPWZ010001022">
    <property type="protein sequence ID" value="CAG2205442.1"/>
    <property type="molecule type" value="Genomic_DNA"/>
</dbReference>
<dbReference type="PANTHER" id="PTHR22872">
    <property type="entry name" value="BTK-BINDING PROTEIN-RELATED"/>
    <property type="match status" value="1"/>
</dbReference>
<keyword evidence="1" id="KW-0677">Repeat</keyword>
<accession>A0A8S3REQ0</accession>
<keyword evidence="5" id="KW-1185">Reference proteome</keyword>
<gene>
    <name evidence="4" type="ORF">MEDL_19828</name>
</gene>
<feature type="region of interest" description="Disordered" evidence="2">
    <location>
        <begin position="547"/>
        <end position="667"/>
    </location>
</feature>
<name>A0A8S3REQ0_MYTED</name>
<dbReference type="InterPro" id="IPR051625">
    <property type="entry name" value="Signaling_Regulatory_Domain"/>
</dbReference>
<comment type="caution">
    <text evidence="4">The sequence shown here is derived from an EMBL/GenBank/DDBJ whole genome shotgun (WGS) entry which is preliminary data.</text>
</comment>
<feature type="compositionally biased region" description="Low complexity" evidence="2">
    <location>
        <begin position="584"/>
        <end position="597"/>
    </location>
</feature>
<dbReference type="SUPFAM" id="SSF54695">
    <property type="entry name" value="POZ domain"/>
    <property type="match status" value="2"/>
</dbReference>
<reference evidence="4" key="1">
    <citation type="submission" date="2021-03" db="EMBL/GenBank/DDBJ databases">
        <authorList>
            <person name="Bekaert M."/>
        </authorList>
    </citation>
    <scope>NUCLEOTIDE SEQUENCE</scope>
</reference>
<dbReference type="Pfam" id="PF00651">
    <property type="entry name" value="BTB"/>
    <property type="match status" value="1"/>
</dbReference>
<organism evidence="4 5">
    <name type="scientific">Mytilus edulis</name>
    <name type="common">Blue mussel</name>
    <dbReference type="NCBI Taxonomy" id="6550"/>
    <lineage>
        <taxon>Eukaryota</taxon>
        <taxon>Metazoa</taxon>
        <taxon>Spiralia</taxon>
        <taxon>Lophotrochozoa</taxon>
        <taxon>Mollusca</taxon>
        <taxon>Bivalvia</taxon>
        <taxon>Autobranchia</taxon>
        <taxon>Pteriomorphia</taxon>
        <taxon>Mytilida</taxon>
        <taxon>Mytiloidea</taxon>
        <taxon>Mytilidae</taxon>
        <taxon>Mytilinae</taxon>
        <taxon>Mytilus</taxon>
    </lineage>
</organism>
<feature type="compositionally biased region" description="Basic residues" evidence="2">
    <location>
        <begin position="561"/>
        <end position="572"/>
    </location>
</feature>
<dbReference type="Gene3D" id="3.30.710.10">
    <property type="entry name" value="Potassium Channel Kv1.1, Chain A"/>
    <property type="match status" value="2"/>
</dbReference>
<dbReference type="CDD" id="cd18500">
    <property type="entry name" value="BACK_IBtk"/>
    <property type="match status" value="1"/>
</dbReference>
<feature type="domain" description="BTB" evidence="3">
    <location>
        <begin position="193"/>
        <end position="262"/>
    </location>
</feature>
<dbReference type="InterPro" id="IPR011333">
    <property type="entry name" value="SKP1/BTB/POZ_sf"/>
</dbReference>
<feature type="compositionally biased region" description="Basic and acidic residues" evidence="2">
    <location>
        <begin position="617"/>
        <end position="632"/>
    </location>
</feature>
<dbReference type="PANTHER" id="PTHR22872:SF2">
    <property type="entry name" value="INHIBITOR OF BRUTON TYROSINE KINASE"/>
    <property type="match status" value="1"/>
</dbReference>
<evidence type="ECO:0000256" key="1">
    <source>
        <dbReference type="ARBA" id="ARBA00022737"/>
    </source>
</evidence>
<dbReference type="OrthoDB" id="1893551at2759"/>
<dbReference type="InterPro" id="IPR000210">
    <property type="entry name" value="BTB/POZ_dom"/>
</dbReference>
<evidence type="ECO:0000313" key="5">
    <source>
        <dbReference type="Proteomes" id="UP000683360"/>
    </source>
</evidence>
<proteinExistence type="predicted"/>
<protein>
    <recommendedName>
        <fullName evidence="3">BTB domain-containing protein</fullName>
    </recommendedName>
</protein>
<evidence type="ECO:0000313" key="4">
    <source>
        <dbReference type="EMBL" id="CAG2205442.1"/>
    </source>
</evidence>
<feature type="compositionally biased region" description="Basic and acidic residues" evidence="2">
    <location>
        <begin position="574"/>
        <end position="583"/>
    </location>
</feature>
<dbReference type="Proteomes" id="UP000683360">
    <property type="component" value="Unassembled WGS sequence"/>
</dbReference>